<dbReference type="Proteomes" id="UP001595721">
    <property type="component" value="Unassembled WGS sequence"/>
</dbReference>
<evidence type="ECO:0000313" key="1">
    <source>
        <dbReference type="EMBL" id="MFC3528175.1"/>
    </source>
</evidence>
<dbReference type="Gene3D" id="3.40.800.20">
    <property type="entry name" value="Histone deacetylase domain"/>
    <property type="match status" value="1"/>
</dbReference>
<proteinExistence type="predicted"/>
<dbReference type="EMBL" id="JBHRXJ010000004">
    <property type="protein sequence ID" value="MFC3528175.1"/>
    <property type="molecule type" value="Genomic_DNA"/>
</dbReference>
<protein>
    <recommendedName>
        <fullName evidence="3">Histone deacetylase domain-containing protein</fullName>
    </recommendedName>
</protein>
<evidence type="ECO:0008006" key="3">
    <source>
        <dbReference type="Google" id="ProtNLM"/>
    </source>
</evidence>
<name>A0ABV7R5Z6_9RHOB</name>
<accession>A0ABV7R5Z6</accession>
<comment type="caution">
    <text evidence="1">The sequence shown here is derived from an EMBL/GenBank/DDBJ whole genome shotgun (WGS) entry which is preliminary data.</text>
</comment>
<sequence>MTLLYTHPSGHLHATPPGHPEQVARLDAVLTALDGLEVDRRAAPAADDADILRGHAPEYLAALERRTPDRGWSMLDADTALSPDSRMLMPASESTSDAMQATLCRFSMLQQVIT</sequence>
<keyword evidence="2" id="KW-1185">Reference proteome</keyword>
<gene>
    <name evidence="1" type="ORF">ACFOMH_08280</name>
</gene>
<dbReference type="SUPFAM" id="SSF52768">
    <property type="entry name" value="Arginase/deacetylase"/>
    <property type="match status" value="1"/>
</dbReference>
<evidence type="ECO:0000313" key="2">
    <source>
        <dbReference type="Proteomes" id="UP001595721"/>
    </source>
</evidence>
<organism evidence="1 2">
    <name type="scientific">Paracoccus mangrovi</name>
    <dbReference type="NCBI Taxonomy" id="1715645"/>
    <lineage>
        <taxon>Bacteria</taxon>
        <taxon>Pseudomonadati</taxon>
        <taxon>Pseudomonadota</taxon>
        <taxon>Alphaproteobacteria</taxon>
        <taxon>Rhodobacterales</taxon>
        <taxon>Paracoccaceae</taxon>
        <taxon>Paracoccus</taxon>
    </lineage>
</organism>
<dbReference type="RefSeq" id="WP_377743840.1">
    <property type="nucleotide sequence ID" value="NZ_JBHRXJ010000004.1"/>
</dbReference>
<dbReference type="InterPro" id="IPR023696">
    <property type="entry name" value="Ureohydrolase_dom_sf"/>
</dbReference>
<reference evidence="2" key="1">
    <citation type="journal article" date="2019" name="Int. J. Syst. Evol. Microbiol.">
        <title>The Global Catalogue of Microorganisms (GCM) 10K type strain sequencing project: providing services to taxonomists for standard genome sequencing and annotation.</title>
        <authorList>
            <consortium name="The Broad Institute Genomics Platform"/>
            <consortium name="The Broad Institute Genome Sequencing Center for Infectious Disease"/>
            <person name="Wu L."/>
            <person name="Ma J."/>
        </authorList>
    </citation>
    <scope>NUCLEOTIDE SEQUENCE [LARGE SCALE GENOMIC DNA]</scope>
    <source>
        <strain evidence="2">KCTC 42899</strain>
    </source>
</reference>
<dbReference type="InterPro" id="IPR037138">
    <property type="entry name" value="His_deacetylse_dom_sf"/>
</dbReference>